<dbReference type="EMBL" id="BK014975">
    <property type="protein sequence ID" value="DAD85157.1"/>
    <property type="molecule type" value="Genomic_DNA"/>
</dbReference>
<evidence type="ECO:0000313" key="2">
    <source>
        <dbReference type="EMBL" id="DAD85157.1"/>
    </source>
</evidence>
<accession>A0A8S5MS53</accession>
<evidence type="ECO:0000256" key="1">
    <source>
        <dbReference type="SAM" id="Phobius"/>
    </source>
</evidence>
<keyword evidence="1" id="KW-0812">Transmembrane</keyword>
<proteinExistence type="predicted"/>
<keyword evidence="1" id="KW-1133">Transmembrane helix</keyword>
<name>A0A8S5MS53_9CAUD</name>
<sequence>MYMIKGIRVRKYLKIFCQSAENFQYAFHFSLSKAFYIIVYYLGLYIVVYASLSMLFIYSLIGLTILLY</sequence>
<keyword evidence="1" id="KW-0472">Membrane</keyword>
<protein>
    <submittedName>
        <fullName evidence="2">Uncharacterized protein</fullName>
    </submittedName>
</protein>
<reference evidence="2" key="1">
    <citation type="journal article" date="2021" name="Proc. Natl. Acad. Sci. U.S.A.">
        <title>A Catalog of Tens of Thousands of Viruses from Human Metagenomes Reveals Hidden Associations with Chronic Diseases.</title>
        <authorList>
            <person name="Tisza M.J."/>
            <person name="Buck C.B."/>
        </authorList>
    </citation>
    <scope>NUCLEOTIDE SEQUENCE</scope>
    <source>
        <strain evidence="2">CtwV53</strain>
    </source>
</reference>
<feature type="transmembrane region" description="Helical" evidence="1">
    <location>
        <begin position="34"/>
        <end position="67"/>
    </location>
</feature>
<organism evidence="2">
    <name type="scientific">Podoviridae sp. ctwV53</name>
    <dbReference type="NCBI Taxonomy" id="2826587"/>
    <lineage>
        <taxon>Viruses</taxon>
        <taxon>Duplodnaviria</taxon>
        <taxon>Heunggongvirae</taxon>
        <taxon>Uroviricota</taxon>
        <taxon>Caudoviricetes</taxon>
    </lineage>
</organism>